<reference evidence="1" key="1">
    <citation type="submission" date="2020-08" db="EMBL/GenBank/DDBJ databases">
        <title>Multicomponent nature underlies the extraordinary mechanical properties of spider dragline silk.</title>
        <authorList>
            <person name="Kono N."/>
            <person name="Nakamura H."/>
            <person name="Mori M."/>
            <person name="Yoshida Y."/>
            <person name="Ohtoshi R."/>
            <person name="Malay A.D."/>
            <person name="Moran D.A.P."/>
            <person name="Tomita M."/>
            <person name="Numata K."/>
            <person name="Arakawa K."/>
        </authorList>
    </citation>
    <scope>NUCLEOTIDE SEQUENCE</scope>
</reference>
<accession>A0A8X6T8N4</accession>
<gene>
    <name evidence="1" type="ORF">NPIL_617191</name>
</gene>
<proteinExistence type="predicted"/>
<dbReference type="EMBL" id="BMAW01097948">
    <property type="protein sequence ID" value="GFS82271.1"/>
    <property type="molecule type" value="Genomic_DNA"/>
</dbReference>
<dbReference type="AlphaFoldDB" id="A0A8X6T8N4"/>
<dbReference type="Proteomes" id="UP000887013">
    <property type="component" value="Unassembled WGS sequence"/>
</dbReference>
<evidence type="ECO:0000313" key="1">
    <source>
        <dbReference type="EMBL" id="GFS82271.1"/>
    </source>
</evidence>
<protein>
    <submittedName>
        <fullName evidence="1">Uncharacterized protein</fullName>
    </submittedName>
</protein>
<feature type="non-terminal residue" evidence="1">
    <location>
        <position position="1"/>
    </location>
</feature>
<organism evidence="1 2">
    <name type="scientific">Nephila pilipes</name>
    <name type="common">Giant wood spider</name>
    <name type="synonym">Nephila maculata</name>
    <dbReference type="NCBI Taxonomy" id="299642"/>
    <lineage>
        <taxon>Eukaryota</taxon>
        <taxon>Metazoa</taxon>
        <taxon>Ecdysozoa</taxon>
        <taxon>Arthropoda</taxon>
        <taxon>Chelicerata</taxon>
        <taxon>Arachnida</taxon>
        <taxon>Araneae</taxon>
        <taxon>Araneomorphae</taxon>
        <taxon>Entelegynae</taxon>
        <taxon>Araneoidea</taxon>
        <taxon>Nephilidae</taxon>
        <taxon>Nephila</taxon>
    </lineage>
</organism>
<comment type="caution">
    <text evidence="1">The sequence shown here is derived from an EMBL/GenBank/DDBJ whole genome shotgun (WGS) entry which is preliminary data.</text>
</comment>
<name>A0A8X6T8N4_NEPPI</name>
<keyword evidence="2" id="KW-1185">Reference proteome</keyword>
<evidence type="ECO:0000313" key="2">
    <source>
        <dbReference type="Proteomes" id="UP000887013"/>
    </source>
</evidence>
<sequence length="124" mass="14472">TNFPKAISLLVLSEVQISHLIHPTHRGSSKTFPRKRFAGLPFVCERNMWEEDQTPCHKRHKIPGRVSSGKGYRKTSSYAWLGSAPDEDEFGIEFLTLSNWTLRKVRSLRVVMRSIKWEWFVWVA</sequence>